<comment type="caution">
    <text evidence="2">The sequence shown here is derived from an EMBL/GenBank/DDBJ whole genome shotgun (WGS) entry which is preliminary data.</text>
</comment>
<accession>A0A850GX03</accession>
<dbReference type="AlphaFoldDB" id="A0A850GX03"/>
<dbReference type="EMBL" id="JABWGV010000001">
    <property type="protein sequence ID" value="NVD44081.1"/>
    <property type="molecule type" value="Genomic_DNA"/>
</dbReference>
<feature type="transmembrane region" description="Helical" evidence="1">
    <location>
        <begin position="12"/>
        <end position="38"/>
    </location>
</feature>
<dbReference type="PANTHER" id="PTHR34219:SF3">
    <property type="entry name" value="BLL7967 PROTEIN"/>
    <property type="match status" value="1"/>
</dbReference>
<evidence type="ECO:0000313" key="3">
    <source>
        <dbReference type="Proteomes" id="UP000561438"/>
    </source>
</evidence>
<gene>
    <name evidence="2" type="ORF">HUV48_03495</name>
</gene>
<evidence type="ECO:0000313" key="2">
    <source>
        <dbReference type="EMBL" id="NVD44081.1"/>
    </source>
</evidence>
<feature type="transmembrane region" description="Helical" evidence="1">
    <location>
        <begin position="204"/>
        <end position="224"/>
    </location>
</feature>
<dbReference type="Pfam" id="PF03929">
    <property type="entry name" value="PepSY_TM"/>
    <property type="match status" value="1"/>
</dbReference>
<keyword evidence="1" id="KW-1133">Transmembrane helix</keyword>
<dbReference type="InterPro" id="IPR005625">
    <property type="entry name" value="PepSY-ass_TM"/>
</dbReference>
<evidence type="ECO:0000256" key="1">
    <source>
        <dbReference type="SAM" id="Phobius"/>
    </source>
</evidence>
<keyword evidence="3" id="KW-1185">Reference proteome</keyword>
<dbReference type="Proteomes" id="UP000561438">
    <property type="component" value="Unassembled WGS sequence"/>
</dbReference>
<protein>
    <submittedName>
        <fullName evidence="2">PepSY domain-containing protein</fullName>
    </submittedName>
</protein>
<keyword evidence="1" id="KW-0472">Membrane</keyword>
<sequence length="236" mass="26008">MRKGPPMSMRKLAKWHIWLGWLIGVPLIIWTLTGLLMVSRPIEDVRGTHLRQDIPQAPLPANAAIAADLSQLEKPVRSLSIAMEGSLAVTRVTYMDGTVERYSESGRSIPALNEIGARTVVARQIVGGSEVDAARFYPADEAPLDLRQPVDSWQVKLADGTNVYVAPATGDILAVRTPFWRLFDLAWGLHIMDLETREDTSHPVLILFAALSSIGVVMGTVLLFRRRKARPKPANG</sequence>
<reference evidence="2 3" key="1">
    <citation type="submission" date="2020-06" db="EMBL/GenBank/DDBJ databases">
        <title>Altererythrobacter sp. HHU K3-1.</title>
        <authorList>
            <person name="Zhang D."/>
            <person name="Xue H."/>
        </authorList>
    </citation>
    <scope>NUCLEOTIDE SEQUENCE [LARGE SCALE GENOMIC DNA]</scope>
    <source>
        <strain evidence="2 3">HHU K3-1</strain>
    </source>
</reference>
<organism evidence="2 3">
    <name type="scientific">Qipengyuania atrilutea</name>
    <dbReference type="NCBI Taxonomy" id="2744473"/>
    <lineage>
        <taxon>Bacteria</taxon>
        <taxon>Pseudomonadati</taxon>
        <taxon>Pseudomonadota</taxon>
        <taxon>Alphaproteobacteria</taxon>
        <taxon>Sphingomonadales</taxon>
        <taxon>Erythrobacteraceae</taxon>
        <taxon>Qipengyuania</taxon>
    </lineage>
</organism>
<dbReference type="PANTHER" id="PTHR34219">
    <property type="entry name" value="IRON-REGULATED INNER MEMBRANE PROTEIN-RELATED"/>
    <property type="match status" value="1"/>
</dbReference>
<name>A0A850GX03_9SPHN</name>
<proteinExistence type="predicted"/>
<keyword evidence="1" id="KW-0812">Transmembrane</keyword>